<comment type="caution">
    <text evidence="2">The sequence shown here is derived from an EMBL/GenBank/DDBJ whole genome shotgun (WGS) entry which is preliminary data.</text>
</comment>
<feature type="transmembrane region" description="Helical" evidence="1">
    <location>
        <begin position="59"/>
        <end position="86"/>
    </location>
</feature>
<gene>
    <name evidence="2" type="ORF">ADUPG1_005472</name>
</gene>
<keyword evidence="1" id="KW-0812">Transmembrane</keyword>
<name>A0ABQ5KCR9_9EUKA</name>
<feature type="non-terminal residue" evidence="2">
    <location>
        <position position="116"/>
    </location>
</feature>
<evidence type="ECO:0000256" key="1">
    <source>
        <dbReference type="SAM" id="Phobius"/>
    </source>
</evidence>
<organism evidence="2 3">
    <name type="scientific">Aduncisulcus paluster</name>
    <dbReference type="NCBI Taxonomy" id="2918883"/>
    <lineage>
        <taxon>Eukaryota</taxon>
        <taxon>Metamonada</taxon>
        <taxon>Carpediemonas-like organisms</taxon>
        <taxon>Aduncisulcus</taxon>
    </lineage>
</organism>
<evidence type="ECO:0000313" key="3">
    <source>
        <dbReference type="Proteomes" id="UP001057375"/>
    </source>
</evidence>
<feature type="transmembrane region" description="Helical" evidence="1">
    <location>
        <begin position="26"/>
        <end position="47"/>
    </location>
</feature>
<reference evidence="2" key="1">
    <citation type="submission" date="2022-03" db="EMBL/GenBank/DDBJ databases">
        <title>Draft genome sequence of Aduncisulcus paluster, a free-living microaerophilic Fornicata.</title>
        <authorList>
            <person name="Yuyama I."/>
            <person name="Kume K."/>
            <person name="Tamura T."/>
            <person name="Inagaki Y."/>
            <person name="Hashimoto T."/>
        </authorList>
    </citation>
    <scope>NUCLEOTIDE SEQUENCE</scope>
    <source>
        <strain evidence="2">NY0171</strain>
    </source>
</reference>
<keyword evidence="3" id="KW-1185">Reference proteome</keyword>
<dbReference type="EMBL" id="BQXS01008738">
    <property type="protein sequence ID" value="GKT30334.1"/>
    <property type="molecule type" value="Genomic_DNA"/>
</dbReference>
<feature type="non-terminal residue" evidence="2">
    <location>
        <position position="1"/>
    </location>
</feature>
<protein>
    <submittedName>
        <fullName evidence="2">Uncharacterized protein</fullName>
    </submittedName>
</protein>
<evidence type="ECO:0000313" key="2">
    <source>
        <dbReference type="EMBL" id="GKT30334.1"/>
    </source>
</evidence>
<proteinExistence type="predicted"/>
<accession>A0ABQ5KCR9</accession>
<keyword evidence="1" id="KW-0472">Membrane</keyword>
<dbReference type="Proteomes" id="UP001057375">
    <property type="component" value="Unassembled WGS sequence"/>
</dbReference>
<sequence>KMALSIIILWVYGGIGKVICLENNIAYSISSDMLTLIVFYLGVFNHFRNTAFLSQGTNLIYIMMLCFNLGLSILVTLQSVVAAFILGDDISDSASRLPLYLSSPYIDSQRICGALI</sequence>
<keyword evidence="1" id="KW-1133">Transmembrane helix</keyword>